<dbReference type="GO" id="GO:1990961">
    <property type="term" value="P:xenobiotic detoxification by transmembrane export across the plasma membrane"/>
    <property type="evidence" value="ECO:0007669"/>
    <property type="project" value="TreeGrafter"/>
</dbReference>
<dbReference type="EMBL" id="DF933834">
    <property type="protein sequence ID" value="GAM40245.1"/>
    <property type="molecule type" value="Genomic_DNA"/>
</dbReference>
<dbReference type="PANTHER" id="PTHR23502">
    <property type="entry name" value="MAJOR FACILITATOR SUPERFAMILY"/>
    <property type="match status" value="1"/>
</dbReference>
<dbReference type="Gene3D" id="1.20.1250.20">
    <property type="entry name" value="MFS general substrate transporter like domains"/>
    <property type="match status" value="1"/>
</dbReference>
<feature type="transmembrane region" description="Helical" evidence="6">
    <location>
        <begin position="490"/>
        <end position="509"/>
    </location>
</feature>
<dbReference type="InterPro" id="IPR011701">
    <property type="entry name" value="MFS"/>
</dbReference>
<sequence length="618" mass="68192">MEGFVRSSAAGQILRLITRNRILQYPDEKPDFQCPTCYADTAAPETLFKRESNEDEISQTDIAGNDEQRPREPALERLETAPIAEYSEAGIDGHARRSSTTTTLSRIPTVADTRKVHTRAELENLYVAATQNEESRAARAQPIAPTKTSDGTILVDWYTSDDPENPQNWSSTKKALVVLQIYIYTLAVYMGSSIYSPSTAAVQERFGVSPTAASLGLSLYVLGYGVGPLIFSPLSEIPSIGRNPPYIITFGLFVILSIPTAVVGNFGGLLVLRFLQGFFGSPCLATGGASIGDVYSLLKLPYGLTAWAAFATLGPALGPLISGFSIPVKGWRWSLWEIVWMSAPIFIVMFFFLPETFPDAILLTRARRLRRLTGNEKLMSQSEINQKKLTFTHVAAEALYRPFQIVILDPAVLFVNVYTSLIYGIYYSFFEVFPIVYIGIYGFNLGQMGLVFLSIAVALFIAVPLYFLYLYMVFEPELKTKGLLPPERRLIPALFACFLPPVGLFLFGWTSRSSVYWIVSVVGILIFAIGIFQVIQCLFIYIPLTYPQYAASLFAMNDFMRSALACGAILFARPLFINLGVGPGVSLLAGLTCGCIGGMFALYHFGAALRTRSRFTAK</sequence>
<name>A0A0B8N3P9_TALPI</name>
<dbReference type="AlphaFoldDB" id="A0A0B8N3P9"/>
<proteinExistence type="predicted"/>
<feature type="domain" description="Major facilitator superfamily (MFS) profile" evidence="7">
    <location>
        <begin position="177"/>
        <end position="618"/>
    </location>
</feature>
<feature type="transmembrane region" description="Helical" evidence="6">
    <location>
        <begin position="175"/>
        <end position="195"/>
    </location>
</feature>
<dbReference type="FunFam" id="1.20.1250.20:FF:000011">
    <property type="entry name" value="MFS multidrug transporter, putative"/>
    <property type="match status" value="1"/>
</dbReference>
<dbReference type="InterPro" id="IPR020846">
    <property type="entry name" value="MFS_dom"/>
</dbReference>
<comment type="subcellular location">
    <subcellularLocation>
        <location evidence="1">Membrane</location>
        <topology evidence="1">Multi-pass membrane protein</topology>
    </subcellularLocation>
</comment>
<feature type="transmembrane region" description="Helical" evidence="6">
    <location>
        <begin position="515"/>
        <end position="542"/>
    </location>
</feature>
<dbReference type="Proteomes" id="UP000053095">
    <property type="component" value="Unassembled WGS sequence"/>
</dbReference>
<dbReference type="Pfam" id="PF07690">
    <property type="entry name" value="MFS_1"/>
    <property type="match status" value="1"/>
</dbReference>
<evidence type="ECO:0000256" key="5">
    <source>
        <dbReference type="SAM" id="MobiDB-lite"/>
    </source>
</evidence>
<organism evidence="8 9">
    <name type="scientific">Talaromyces pinophilus</name>
    <name type="common">Penicillium pinophilum</name>
    <dbReference type="NCBI Taxonomy" id="128442"/>
    <lineage>
        <taxon>Eukaryota</taxon>
        <taxon>Fungi</taxon>
        <taxon>Dikarya</taxon>
        <taxon>Ascomycota</taxon>
        <taxon>Pezizomycotina</taxon>
        <taxon>Eurotiomycetes</taxon>
        <taxon>Eurotiomycetidae</taxon>
        <taxon>Eurotiales</taxon>
        <taxon>Trichocomaceae</taxon>
        <taxon>Talaromyces</taxon>
        <taxon>Talaromyces sect. Talaromyces</taxon>
    </lineage>
</organism>
<protein>
    <submittedName>
        <fullName evidence="8">Spermine family transmembrane transporter</fullName>
    </submittedName>
</protein>
<feature type="transmembrane region" description="Helical" evidence="6">
    <location>
        <begin position="215"/>
        <end position="234"/>
    </location>
</feature>
<dbReference type="GO" id="GO:0005886">
    <property type="term" value="C:plasma membrane"/>
    <property type="evidence" value="ECO:0007669"/>
    <property type="project" value="TreeGrafter"/>
</dbReference>
<dbReference type="PANTHER" id="PTHR23502:SF23">
    <property type="entry name" value="FLUCONAZOLE RESISTANCE PROTEIN 1"/>
    <property type="match status" value="1"/>
</dbReference>
<evidence type="ECO:0000313" key="8">
    <source>
        <dbReference type="EMBL" id="GAM40245.1"/>
    </source>
</evidence>
<keyword evidence="4 6" id="KW-0472">Membrane</keyword>
<gene>
    <name evidence="8" type="ORF">TCE0_038f12441</name>
</gene>
<evidence type="ECO:0000256" key="4">
    <source>
        <dbReference type="ARBA" id="ARBA00023136"/>
    </source>
</evidence>
<evidence type="ECO:0000256" key="1">
    <source>
        <dbReference type="ARBA" id="ARBA00004141"/>
    </source>
</evidence>
<dbReference type="SUPFAM" id="SSF103473">
    <property type="entry name" value="MFS general substrate transporter"/>
    <property type="match status" value="1"/>
</dbReference>
<keyword evidence="9" id="KW-1185">Reference proteome</keyword>
<evidence type="ECO:0000256" key="6">
    <source>
        <dbReference type="SAM" id="Phobius"/>
    </source>
</evidence>
<evidence type="ECO:0000313" key="9">
    <source>
        <dbReference type="Proteomes" id="UP000053095"/>
    </source>
</evidence>
<keyword evidence="2 6" id="KW-0812">Transmembrane</keyword>
<feature type="region of interest" description="Disordered" evidence="5">
    <location>
        <begin position="50"/>
        <end position="72"/>
    </location>
</feature>
<keyword evidence="3 6" id="KW-1133">Transmembrane helix</keyword>
<accession>A0A0B8N3P9</accession>
<evidence type="ECO:0000256" key="2">
    <source>
        <dbReference type="ARBA" id="ARBA00022692"/>
    </source>
</evidence>
<evidence type="ECO:0000259" key="7">
    <source>
        <dbReference type="PROSITE" id="PS50850"/>
    </source>
</evidence>
<dbReference type="InterPro" id="IPR036259">
    <property type="entry name" value="MFS_trans_sf"/>
</dbReference>
<evidence type="ECO:0000256" key="3">
    <source>
        <dbReference type="ARBA" id="ARBA00022989"/>
    </source>
</evidence>
<dbReference type="CDD" id="cd17323">
    <property type="entry name" value="MFS_Tpo1_MDR_like"/>
    <property type="match status" value="1"/>
</dbReference>
<feature type="transmembrane region" description="Helical" evidence="6">
    <location>
        <begin position="587"/>
        <end position="609"/>
    </location>
</feature>
<feature type="transmembrane region" description="Helical" evidence="6">
    <location>
        <begin position="450"/>
        <end position="469"/>
    </location>
</feature>
<dbReference type="GO" id="GO:0015244">
    <property type="term" value="F:fluconazole transmembrane transporter activity"/>
    <property type="evidence" value="ECO:0007669"/>
    <property type="project" value="TreeGrafter"/>
</dbReference>
<feature type="transmembrane region" description="Helical" evidence="6">
    <location>
        <begin position="305"/>
        <end position="326"/>
    </location>
</feature>
<feature type="transmembrane region" description="Helical" evidence="6">
    <location>
        <begin position="338"/>
        <end position="362"/>
    </location>
</feature>
<reference evidence="9" key="1">
    <citation type="journal article" date="2015" name="Genome Announc.">
        <title>Draft genome sequence of Talaromyces cellulolyticus strain Y-94, a source of lignocellulosic biomass-degrading enzymes.</title>
        <authorList>
            <person name="Fujii T."/>
            <person name="Koike H."/>
            <person name="Sawayama S."/>
            <person name="Yano S."/>
            <person name="Inoue H."/>
        </authorList>
    </citation>
    <scope>NUCLEOTIDE SEQUENCE [LARGE SCALE GENOMIC DNA]</scope>
    <source>
        <strain evidence="9">Y-94</strain>
    </source>
</reference>
<dbReference type="PROSITE" id="PS50850">
    <property type="entry name" value="MFS"/>
    <property type="match status" value="1"/>
</dbReference>
<feature type="transmembrane region" description="Helical" evidence="6">
    <location>
        <begin position="246"/>
        <end position="272"/>
    </location>
</feature>